<organism evidence="3 4">
    <name type="scientific">Nannocystis bainbridge</name>
    <dbReference type="NCBI Taxonomy" id="2995303"/>
    <lineage>
        <taxon>Bacteria</taxon>
        <taxon>Pseudomonadati</taxon>
        <taxon>Myxococcota</taxon>
        <taxon>Polyangia</taxon>
        <taxon>Nannocystales</taxon>
        <taxon>Nannocystaceae</taxon>
        <taxon>Nannocystis</taxon>
    </lineage>
</organism>
<dbReference type="RefSeq" id="WP_272089358.1">
    <property type="nucleotide sequence ID" value="NZ_JAQNDL010000003.1"/>
</dbReference>
<dbReference type="Proteomes" id="UP001221686">
    <property type="component" value="Unassembled WGS sequence"/>
</dbReference>
<keyword evidence="2" id="KW-1133">Transmembrane helix</keyword>
<keyword evidence="1" id="KW-0175">Coiled coil</keyword>
<evidence type="ECO:0000256" key="1">
    <source>
        <dbReference type="SAM" id="Coils"/>
    </source>
</evidence>
<accession>A0ABT5E680</accession>
<keyword evidence="2" id="KW-0812">Transmembrane</keyword>
<comment type="caution">
    <text evidence="3">The sequence shown here is derived from an EMBL/GenBank/DDBJ whole genome shotgun (WGS) entry which is preliminary data.</text>
</comment>
<keyword evidence="2" id="KW-0472">Membrane</keyword>
<keyword evidence="4" id="KW-1185">Reference proteome</keyword>
<feature type="transmembrane region" description="Helical" evidence="2">
    <location>
        <begin position="22"/>
        <end position="40"/>
    </location>
</feature>
<dbReference type="EMBL" id="JAQNDL010000003">
    <property type="protein sequence ID" value="MDC0720849.1"/>
    <property type="molecule type" value="Genomic_DNA"/>
</dbReference>
<evidence type="ECO:0000313" key="3">
    <source>
        <dbReference type="EMBL" id="MDC0720849.1"/>
    </source>
</evidence>
<evidence type="ECO:0000256" key="2">
    <source>
        <dbReference type="SAM" id="Phobius"/>
    </source>
</evidence>
<feature type="coiled-coil region" evidence="1">
    <location>
        <begin position="61"/>
        <end position="102"/>
    </location>
</feature>
<sequence length="116" mass="12347">MHRGAACNGATARLAACPEDRVPIEACIVALCLVVAGVHYGDSRLLFGGLFIVVGTATYWAASLILQIGELLEDKRRLEAQVQEVERALALAREERDAAVRAVASIRIEAEGCADA</sequence>
<protein>
    <submittedName>
        <fullName evidence="3">Uncharacterized protein</fullName>
    </submittedName>
</protein>
<proteinExistence type="predicted"/>
<gene>
    <name evidence="3" type="ORF">POL25_28350</name>
</gene>
<name>A0ABT5E680_9BACT</name>
<feature type="transmembrane region" description="Helical" evidence="2">
    <location>
        <begin position="46"/>
        <end position="68"/>
    </location>
</feature>
<reference evidence="3 4" key="1">
    <citation type="submission" date="2022-11" db="EMBL/GenBank/DDBJ databases">
        <title>Minimal conservation of predation-associated metabolite biosynthetic gene clusters underscores biosynthetic potential of Myxococcota including descriptions for ten novel species: Archangium lansinium sp. nov., Myxococcus landrumus sp. nov., Nannocystis bai.</title>
        <authorList>
            <person name="Ahearne A."/>
            <person name="Stevens C."/>
            <person name="Dowd S."/>
        </authorList>
    </citation>
    <scope>NUCLEOTIDE SEQUENCE [LARGE SCALE GENOMIC DNA]</scope>
    <source>
        <strain evidence="3 4">BB15-2</strain>
    </source>
</reference>
<evidence type="ECO:0000313" key="4">
    <source>
        <dbReference type="Proteomes" id="UP001221686"/>
    </source>
</evidence>